<feature type="binding site" evidence="10">
    <location>
        <position position="279"/>
    </location>
    <ligand>
        <name>ATP</name>
        <dbReference type="ChEBI" id="CHEBI:30616"/>
    </ligand>
</feature>
<feature type="binding site" evidence="10">
    <location>
        <position position="257"/>
    </location>
    <ligand>
        <name>sn-glycerol 3-phosphate</name>
        <dbReference type="ChEBI" id="CHEBI:57597"/>
    </ligand>
</feature>
<comment type="catalytic activity">
    <reaction evidence="8 10">
        <text>glycerol + ATP = sn-glycerol 3-phosphate + ADP + H(+)</text>
        <dbReference type="Rhea" id="RHEA:21644"/>
        <dbReference type="ChEBI" id="CHEBI:15378"/>
        <dbReference type="ChEBI" id="CHEBI:17754"/>
        <dbReference type="ChEBI" id="CHEBI:30616"/>
        <dbReference type="ChEBI" id="CHEBI:57597"/>
        <dbReference type="ChEBI" id="CHEBI:456216"/>
        <dbReference type="EC" id="2.7.1.30"/>
    </reaction>
</comment>
<evidence type="ECO:0000256" key="2">
    <source>
        <dbReference type="ARBA" id="ARBA00009156"/>
    </source>
</evidence>
<dbReference type="STRING" id="79604.AAY81_08205"/>
<dbReference type="HAMAP" id="MF_00186">
    <property type="entry name" value="Glycerol_kin"/>
    <property type="match status" value="1"/>
</dbReference>
<dbReference type="InterPro" id="IPR005999">
    <property type="entry name" value="Glycerol_kin"/>
</dbReference>
<dbReference type="PROSITE" id="PS00933">
    <property type="entry name" value="FGGY_KINASES_1"/>
    <property type="match status" value="1"/>
</dbReference>
<dbReference type="InterPro" id="IPR018485">
    <property type="entry name" value="FGGY_C"/>
</dbReference>
<comment type="activity regulation">
    <text evidence="10">Inhibited by fructose 1,6-bisphosphate (FBP).</text>
</comment>
<comment type="similarity">
    <text evidence="2 10 11">Belongs to the FGGY kinase family.</text>
</comment>
<keyword evidence="6 10" id="KW-0319">Glycerol metabolism</keyword>
<evidence type="ECO:0000313" key="14">
    <source>
        <dbReference type="EMBL" id="SEO52814.1"/>
    </source>
</evidence>
<dbReference type="PANTHER" id="PTHR10196:SF69">
    <property type="entry name" value="GLYCEROL KINASE"/>
    <property type="match status" value="1"/>
</dbReference>
<keyword evidence="3 10" id="KW-0808">Transferase</keyword>
<keyword evidence="15" id="KW-1185">Reference proteome</keyword>
<feature type="domain" description="Carbohydrate kinase FGGY N-terminal" evidence="12">
    <location>
        <begin position="4"/>
        <end position="264"/>
    </location>
</feature>
<feature type="domain" description="Carbohydrate kinase FGGY C-terminal" evidence="13">
    <location>
        <begin position="274"/>
        <end position="462"/>
    </location>
</feature>
<feature type="binding site" evidence="10">
    <location>
        <position position="425"/>
    </location>
    <ligand>
        <name>ADP</name>
        <dbReference type="ChEBI" id="CHEBI:456216"/>
    </ligand>
</feature>
<accession>A0A172RZC3</accession>
<feature type="binding site" evidence="10">
    <location>
        <position position="279"/>
    </location>
    <ligand>
        <name>ADP</name>
        <dbReference type="ChEBI" id="CHEBI:456216"/>
    </ligand>
</feature>
<evidence type="ECO:0000256" key="10">
    <source>
        <dbReference type="HAMAP-Rule" id="MF_00186"/>
    </source>
</evidence>
<dbReference type="FunFam" id="3.30.420.40:FF:000008">
    <property type="entry name" value="Glycerol kinase"/>
    <property type="match status" value="1"/>
</dbReference>
<feature type="binding site" evidence="10">
    <location>
        <position position="425"/>
    </location>
    <ligand>
        <name>ATP</name>
        <dbReference type="ChEBI" id="CHEBI:30616"/>
    </ligand>
</feature>
<feature type="binding site" evidence="10">
    <location>
        <position position="83"/>
    </location>
    <ligand>
        <name>sn-glycerol 3-phosphate</name>
        <dbReference type="ChEBI" id="CHEBI:57597"/>
    </ligand>
</feature>
<dbReference type="GO" id="GO:0004370">
    <property type="term" value="F:glycerol kinase activity"/>
    <property type="evidence" value="ECO:0007669"/>
    <property type="project" value="UniProtKB-UniRule"/>
</dbReference>
<keyword evidence="5 10" id="KW-0418">Kinase</keyword>
<dbReference type="GO" id="GO:0006072">
    <property type="term" value="P:glycerol-3-phosphate metabolic process"/>
    <property type="evidence" value="ECO:0007669"/>
    <property type="project" value="InterPro"/>
</dbReference>
<dbReference type="KEGG" id="ddt:AAY81_08205"/>
<feature type="binding site" evidence="10">
    <location>
        <position position="82"/>
    </location>
    <ligand>
        <name>glycerol</name>
        <dbReference type="ChEBI" id="CHEBI:17754"/>
    </ligand>
</feature>
<evidence type="ECO:0000256" key="1">
    <source>
        <dbReference type="ARBA" id="ARBA00005190"/>
    </source>
</evidence>
<evidence type="ECO:0000259" key="12">
    <source>
        <dbReference type="Pfam" id="PF00370"/>
    </source>
</evidence>
<feature type="binding site" evidence="10">
    <location>
        <position position="328"/>
    </location>
    <ligand>
        <name>ATP</name>
        <dbReference type="ChEBI" id="CHEBI:30616"/>
    </ligand>
</feature>
<feature type="binding site" evidence="10">
    <location>
        <position position="16"/>
    </location>
    <ligand>
        <name>ADP</name>
        <dbReference type="ChEBI" id="CHEBI:456216"/>
    </ligand>
</feature>
<feature type="binding site" evidence="10">
    <location>
        <position position="324"/>
    </location>
    <ligand>
        <name>ADP</name>
        <dbReference type="ChEBI" id="CHEBI:456216"/>
    </ligand>
</feature>
<dbReference type="GO" id="GO:0019563">
    <property type="term" value="P:glycerol catabolic process"/>
    <property type="evidence" value="ECO:0007669"/>
    <property type="project" value="UniProtKB-UniRule"/>
</dbReference>
<feature type="binding site" evidence="10">
    <location>
        <position position="257"/>
    </location>
    <ligand>
        <name>glycerol</name>
        <dbReference type="ChEBI" id="CHEBI:17754"/>
    </ligand>
</feature>
<feature type="binding site" evidence="10">
    <location>
        <position position="12"/>
    </location>
    <ligand>
        <name>ATP</name>
        <dbReference type="ChEBI" id="CHEBI:30616"/>
    </ligand>
</feature>
<comment type="function">
    <text evidence="9 10">Key enzyme in the regulation of glycerol uptake and metabolism. Catalyzes the phosphorylation of glycerol to yield sn-glycerol 3-phosphate.</text>
</comment>
<sequence>MSKYVIALDQGTTSSRALLVDRDCIVRGVYQMTFTQHYPQPGWVEHDALEILSTQLSVLHDVMDAFAVQPSDVNAIGITNQRETTVLWDRRTGEPIAPAIVWQCRRTAPIIEELCADPALRERITDTTGLIPDAYFSASKIAWLLDNVPGAREAACAGDILFGTIDTWLIWNLTGGAVHATDYTNASRTMLFDIHAGEWCDWLCELFNVPMAMLPEVRPSSSHFGVTAGSVPAASRAGSFSFPSIPAGIPICGVAGDQQSALFGQCCTRPGDAKNTYGTGCFLLMHTGNEAIRSKNNLVTTIAASEPGVSGLEYALEGSVFMAGALIQWLRDELKMIGSASESEQLARSVPDTAGVYIVPAFTGLGAPYWDAQARGAIYGLTRGANRAHIVRAALEALAYQVSDLMTSMVADAGVRVETLAVDGGAARNDFLMQFQADILGCRLVRPANAETTAAGAAFLAGLHTGFWKDMDEIRSKRVIENVYSSQMDAARRAQLLSGWKSCIERTRTNQTVE</sequence>
<dbReference type="RefSeq" id="WP_066663798.1">
    <property type="nucleotide sequence ID" value="NZ_CP011402.1"/>
</dbReference>
<dbReference type="FunFam" id="3.30.420.40:FF:000007">
    <property type="entry name" value="Glycerol kinase"/>
    <property type="match status" value="1"/>
</dbReference>
<dbReference type="GO" id="GO:0005524">
    <property type="term" value="F:ATP binding"/>
    <property type="evidence" value="ECO:0007669"/>
    <property type="project" value="UniProtKB-UniRule"/>
</dbReference>
<dbReference type="NCBIfam" id="NF000756">
    <property type="entry name" value="PRK00047.1"/>
    <property type="match status" value="1"/>
</dbReference>
<organism evidence="14 15">
    <name type="scientific">Denitrobacterium detoxificans</name>
    <dbReference type="NCBI Taxonomy" id="79604"/>
    <lineage>
        <taxon>Bacteria</taxon>
        <taxon>Bacillati</taxon>
        <taxon>Actinomycetota</taxon>
        <taxon>Coriobacteriia</taxon>
        <taxon>Eggerthellales</taxon>
        <taxon>Eggerthellaceae</taxon>
        <taxon>Denitrobacterium</taxon>
    </lineage>
</organism>
<dbReference type="EC" id="2.7.1.30" evidence="10"/>
<feature type="binding site" evidence="10">
    <location>
        <position position="82"/>
    </location>
    <ligand>
        <name>sn-glycerol 3-phosphate</name>
        <dbReference type="ChEBI" id="CHEBI:57597"/>
    </ligand>
</feature>
<dbReference type="UniPathway" id="UPA00618">
    <property type="reaction ID" value="UER00672"/>
</dbReference>
<evidence type="ECO:0000256" key="3">
    <source>
        <dbReference type="ARBA" id="ARBA00022679"/>
    </source>
</evidence>
<dbReference type="CDD" id="cd07786">
    <property type="entry name" value="FGGY_EcGK_like"/>
    <property type="match status" value="1"/>
</dbReference>
<evidence type="ECO:0000256" key="9">
    <source>
        <dbReference type="ARBA" id="ARBA00054633"/>
    </source>
</evidence>
<feature type="binding site" evidence="10">
    <location>
        <position position="14"/>
    </location>
    <ligand>
        <name>ATP</name>
        <dbReference type="ChEBI" id="CHEBI:30616"/>
    </ligand>
</feature>
<feature type="binding site" evidence="10">
    <location>
        <position position="13"/>
    </location>
    <ligand>
        <name>ATP</name>
        <dbReference type="ChEBI" id="CHEBI:30616"/>
    </ligand>
</feature>
<dbReference type="GO" id="GO:0005829">
    <property type="term" value="C:cytosol"/>
    <property type="evidence" value="ECO:0007669"/>
    <property type="project" value="TreeGrafter"/>
</dbReference>
<comment type="pathway">
    <text evidence="1 10">Polyol metabolism; glycerol degradation via glycerol kinase pathway; sn-glycerol 3-phosphate from glycerol: step 1/1.</text>
</comment>
<evidence type="ECO:0000256" key="4">
    <source>
        <dbReference type="ARBA" id="ARBA00022741"/>
    </source>
</evidence>
<keyword evidence="7 10" id="KW-0067">ATP-binding</keyword>
<evidence type="ECO:0000256" key="8">
    <source>
        <dbReference type="ARBA" id="ARBA00052101"/>
    </source>
</evidence>
<protein>
    <recommendedName>
        <fullName evidence="10">Glycerol kinase</fullName>
        <ecNumber evidence="10">2.7.1.30</ecNumber>
    </recommendedName>
    <alternativeName>
        <fullName evidence="10">ATP:glycerol 3-phosphotransferase</fullName>
    </alternativeName>
    <alternativeName>
        <fullName evidence="10">Glycerokinase</fullName>
        <shortName evidence="10">GK</shortName>
    </alternativeName>
</protein>
<evidence type="ECO:0000256" key="7">
    <source>
        <dbReference type="ARBA" id="ARBA00022840"/>
    </source>
</evidence>
<dbReference type="Gene3D" id="3.30.420.40">
    <property type="match status" value="2"/>
</dbReference>
<dbReference type="PIRSF" id="PIRSF000538">
    <property type="entry name" value="GlpK"/>
    <property type="match status" value="1"/>
</dbReference>
<dbReference type="InterPro" id="IPR018483">
    <property type="entry name" value="Carb_kinase_FGGY_CS"/>
</dbReference>
<reference evidence="15" key="1">
    <citation type="submission" date="2016-10" db="EMBL/GenBank/DDBJ databases">
        <authorList>
            <person name="Varghese N."/>
        </authorList>
    </citation>
    <scope>NUCLEOTIDE SEQUENCE [LARGE SCALE GENOMIC DNA]</scope>
    <source>
        <strain evidence="15">DSM 21843</strain>
    </source>
</reference>
<dbReference type="PROSITE" id="PS00445">
    <property type="entry name" value="FGGY_KINASES_2"/>
    <property type="match status" value="1"/>
</dbReference>
<dbReference type="AlphaFoldDB" id="A0A172RZC3"/>
<feature type="binding site" evidence="10">
    <location>
        <position position="83"/>
    </location>
    <ligand>
        <name>glycerol</name>
        <dbReference type="ChEBI" id="CHEBI:17754"/>
    </ligand>
</feature>
<evidence type="ECO:0000256" key="6">
    <source>
        <dbReference type="ARBA" id="ARBA00022798"/>
    </source>
</evidence>
<dbReference type="OrthoDB" id="9805576at2"/>
<evidence type="ECO:0000313" key="15">
    <source>
        <dbReference type="Proteomes" id="UP000182975"/>
    </source>
</evidence>
<proteinExistence type="inferred from homology"/>
<dbReference type="SUPFAM" id="SSF53067">
    <property type="entry name" value="Actin-like ATPase domain"/>
    <property type="match status" value="2"/>
</dbReference>
<feature type="binding site" evidence="10">
    <location>
        <position position="258"/>
    </location>
    <ligand>
        <name>glycerol</name>
        <dbReference type="ChEBI" id="CHEBI:17754"/>
    </ligand>
</feature>
<dbReference type="PANTHER" id="PTHR10196">
    <property type="entry name" value="SUGAR KINASE"/>
    <property type="match status" value="1"/>
</dbReference>
<evidence type="ECO:0000256" key="11">
    <source>
        <dbReference type="RuleBase" id="RU003733"/>
    </source>
</evidence>
<dbReference type="EMBL" id="FOEC01000002">
    <property type="protein sequence ID" value="SEO52814.1"/>
    <property type="molecule type" value="Genomic_DNA"/>
</dbReference>
<evidence type="ECO:0000259" key="13">
    <source>
        <dbReference type="Pfam" id="PF02782"/>
    </source>
</evidence>
<feature type="binding site" evidence="10">
    <location>
        <position position="429"/>
    </location>
    <ligand>
        <name>ADP</name>
        <dbReference type="ChEBI" id="CHEBI:456216"/>
    </ligand>
</feature>
<feature type="binding site" evidence="10">
    <location>
        <position position="12"/>
    </location>
    <ligand>
        <name>sn-glycerol 3-phosphate</name>
        <dbReference type="ChEBI" id="CHEBI:57597"/>
    </ligand>
</feature>
<dbReference type="InterPro" id="IPR000577">
    <property type="entry name" value="Carb_kinase_FGGY"/>
</dbReference>
<dbReference type="PATRIC" id="fig|79604.3.peg.1646"/>
<dbReference type="InterPro" id="IPR043129">
    <property type="entry name" value="ATPase_NBD"/>
</dbReference>
<gene>
    <name evidence="10" type="primary">glpK</name>
    <name evidence="14" type="ORF">SAMN02910314_00461</name>
</gene>
<name>A0A172RZC3_9ACTN</name>
<feature type="binding site" evidence="10">
    <location>
        <position position="135"/>
    </location>
    <ligand>
        <name>glycerol</name>
        <dbReference type="ChEBI" id="CHEBI:17754"/>
    </ligand>
</feature>
<dbReference type="Proteomes" id="UP000182975">
    <property type="component" value="Unassembled WGS sequence"/>
</dbReference>
<keyword evidence="4 10" id="KW-0547">Nucleotide-binding</keyword>
<feature type="binding site" evidence="10">
    <location>
        <position position="12"/>
    </location>
    <ligand>
        <name>ADP</name>
        <dbReference type="ChEBI" id="CHEBI:456216"/>
    </ligand>
</feature>
<feature type="binding site" evidence="10">
    <location>
        <position position="324"/>
    </location>
    <ligand>
        <name>ATP</name>
        <dbReference type="ChEBI" id="CHEBI:30616"/>
    </ligand>
</feature>
<dbReference type="InterPro" id="IPR018484">
    <property type="entry name" value="FGGY_N"/>
</dbReference>
<dbReference type="NCBIfam" id="TIGR01311">
    <property type="entry name" value="glycerol_kin"/>
    <property type="match status" value="1"/>
</dbReference>
<dbReference type="Pfam" id="PF02782">
    <property type="entry name" value="FGGY_C"/>
    <property type="match status" value="1"/>
</dbReference>
<feature type="binding site" evidence="10">
    <location>
        <position position="135"/>
    </location>
    <ligand>
        <name>sn-glycerol 3-phosphate</name>
        <dbReference type="ChEBI" id="CHEBI:57597"/>
    </ligand>
</feature>
<evidence type="ECO:0000256" key="5">
    <source>
        <dbReference type="ARBA" id="ARBA00022777"/>
    </source>
</evidence>
<dbReference type="Pfam" id="PF00370">
    <property type="entry name" value="FGGY_N"/>
    <property type="match status" value="1"/>
</dbReference>